<gene>
    <name evidence="12" type="ORF">FC49_GL000915</name>
</gene>
<evidence type="ECO:0000256" key="9">
    <source>
        <dbReference type="SAM" id="Phobius"/>
    </source>
</evidence>
<dbReference type="GO" id="GO:0015421">
    <property type="term" value="F:ABC-type oligopeptide transporter activity"/>
    <property type="evidence" value="ECO:0007669"/>
    <property type="project" value="TreeGrafter"/>
</dbReference>
<dbReference type="Pfam" id="PF00664">
    <property type="entry name" value="ABC_membrane"/>
    <property type="match status" value="1"/>
</dbReference>
<dbReference type="AlphaFoldDB" id="A0A0R1WBD1"/>
<keyword evidence="4 9" id="KW-0812">Transmembrane</keyword>
<proteinExistence type="predicted"/>
<protein>
    <submittedName>
        <fullName evidence="12">ABC transporter, ATP-binding protein</fullName>
    </submittedName>
</protein>
<dbReference type="SMART" id="SM00382">
    <property type="entry name" value="AAA"/>
    <property type="match status" value="1"/>
</dbReference>
<dbReference type="InterPro" id="IPR011527">
    <property type="entry name" value="ABC1_TM_dom"/>
</dbReference>
<evidence type="ECO:0000259" key="10">
    <source>
        <dbReference type="PROSITE" id="PS50893"/>
    </source>
</evidence>
<dbReference type="PANTHER" id="PTHR43394">
    <property type="entry name" value="ATP-DEPENDENT PERMEASE MDL1, MITOCHONDRIAL"/>
    <property type="match status" value="1"/>
</dbReference>
<feature type="transmembrane region" description="Helical" evidence="9">
    <location>
        <begin position="155"/>
        <end position="177"/>
    </location>
</feature>
<dbReference type="InterPro" id="IPR039421">
    <property type="entry name" value="Type_1_exporter"/>
</dbReference>
<dbReference type="Proteomes" id="UP000050973">
    <property type="component" value="Unassembled WGS sequence"/>
</dbReference>
<accession>A0A0R1WBD1</accession>
<evidence type="ECO:0000256" key="6">
    <source>
        <dbReference type="ARBA" id="ARBA00022840"/>
    </source>
</evidence>
<dbReference type="PANTHER" id="PTHR43394:SF1">
    <property type="entry name" value="ATP-BINDING CASSETTE SUB-FAMILY B MEMBER 10, MITOCHONDRIAL"/>
    <property type="match status" value="1"/>
</dbReference>
<comment type="caution">
    <text evidence="12">The sequence shown here is derived from an EMBL/GenBank/DDBJ whole genome shotgun (WGS) entry which is preliminary data.</text>
</comment>
<dbReference type="Gene3D" id="1.20.1560.10">
    <property type="entry name" value="ABC transporter type 1, transmembrane domain"/>
    <property type="match status" value="1"/>
</dbReference>
<feature type="transmembrane region" description="Helical" evidence="9">
    <location>
        <begin position="237"/>
        <end position="262"/>
    </location>
</feature>
<evidence type="ECO:0000259" key="11">
    <source>
        <dbReference type="PROSITE" id="PS50929"/>
    </source>
</evidence>
<sequence length="586" mass="64774">MIKIARKNLVGWATTLAVLFLLIQVACDLYLPTVTSELVDKGIMQRNFAYIWKDGIYMLVVAAIGLAAAAGNVYFAATQAMQVGEKLRQQIFHRILRFSSKEINQFGDSSLITRSTNDIVQIQNVMVQVLRMMLQSPIMLVAACVLAYVREPRLTRVFLISLPILAVVVLVVMYLAVPLFKSIQKKTDRINLVFREGLTGVRVIRAFREEHREQARFQAANEDYTQTGIKAFTLVSFLFPVMTLILSLTNVGIILLGSHLIAGMTMQVGNLIAFLTYATQIMISFMMLSMIFVFVPRASASAARVNAVLEEPISVANVPADQQVQIPAGQPASLSFDHVDFRYEGAEKLALHDLNFRVKAGQTLAIIGGTGSGKSTLVNLIPRLFDIESGEIKVDGQSIKRLSQHDLHNAISITQQKAVLFSGTIRSNLQFGNEKATDEQMWHALEVAQAADFVKEAGGLDTPVEQDGSNFSGGQRQRLAIARTLIKPASIYIFDDSFSALDFKTDAKLRLALRDDPQIQQAVTVIVAQRVSTVADADLILVLDEGEVVGQGTHDELRAENKTYQQIVESQIQKGDEERASRTQKD</sequence>
<dbReference type="SUPFAM" id="SSF90123">
    <property type="entry name" value="ABC transporter transmembrane region"/>
    <property type="match status" value="1"/>
</dbReference>
<dbReference type="GO" id="GO:0005886">
    <property type="term" value="C:plasma membrane"/>
    <property type="evidence" value="ECO:0007669"/>
    <property type="project" value="UniProtKB-SubCell"/>
</dbReference>
<dbReference type="PROSITE" id="PS50929">
    <property type="entry name" value="ABC_TM1F"/>
    <property type="match status" value="1"/>
</dbReference>
<dbReference type="GO" id="GO:0005524">
    <property type="term" value="F:ATP binding"/>
    <property type="evidence" value="ECO:0007669"/>
    <property type="project" value="UniProtKB-KW"/>
</dbReference>
<dbReference type="Pfam" id="PF00005">
    <property type="entry name" value="ABC_tran"/>
    <property type="match status" value="1"/>
</dbReference>
<dbReference type="InterPro" id="IPR003593">
    <property type="entry name" value="AAA+_ATPase"/>
</dbReference>
<feature type="transmembrane region" description="Helical" evidence="9">
    <location>
        <begin position="274"/>
        <end position="295"/>
    </location>
</feature>
<dbReference type="InterPro" id="IPR003439">
    <property type="entry name" value="ABC_transporter-like_ATP-bd"/>
</dbReference>
<dbReference type="CDD" id="cd18548">
    <property type="entry name" value="ABC_6TM_Tm287_like"/>
    <property type="match status" value="1"/>
</dbReference>
<keyword evidence="5" id="KW-0547">Nucleotide-binding</keyword>
<dbReference type="PROSITE" id="PS00211">
    <property type="entry name" value="ABC_TRANSPORTER_1"/>
    <property type="match status" value="1"/>
</dbReference>
<reference evidence="12 13" key="1">
    <citation type="journal article" date="2015" name="Genome Announc.">
        <title>Expanding the biotechnology potential of lactobacilli through comparative genomics of 213 strains and associated genera.</title>
        <authorList>
            <person name="Sun Z."/>
            <person name="Harris H.M."/>
            <person name="McCann A."/>
            <person name="Guo C."/>
            <person name="Argimon S."/>
            <person name="Zhang W."/>
            <person name="Yang X."/>
            <person name="Jeffery I.B."/>
            <person name="Cooney J.C."/>
            <person name="Kagawa T.F."/>
            <person name="Liu W."/>
            <person name="Song Y."/>
            <person name="Salvetti E."/>
            <person name="Wrobel A."/>
            <person name="Rasinkangas P."/>
            <person name="Parkhill J."/>
            <person name="Rea M.C."/>
            <person name="O'Sullivan O."/>
            <person name="Ritari J."/>
            <person name="Douillard F.P."/>
            <person name="Paul Ross R."/>
            <person name="Yang R."/>
            <person name="Briner A.E."/>
            <person name="Felis G.E."/>
            <person name="de Vos W.M."/>
            <person name="Barrangou R."/>
            <person name="Klaenhammer T.R."/>
            <person name="Caufield P.W."/>
            <person name="Cui Y."/>
            <person name="Zhang H."/>
            <person name="O'Toole P.W."/>
        </authorList>
    </citation>
    <scope>NUCLEOTIDE SEQUENCE [LARGE SCALE GENOMIC DNA]</scope>
    <source>
        <strain evidence="12 13">DSM 4864</strain>
    </source>
</reference>
<evidence type="ECO:0000256" key="4">
    <source>
        <dbReference type="ARBA" id="ARBA00022692"/>
    </source>
</evidence>
<evidence type="ECO:0000313" key="13">
    <source>
        <dbReference type="Proteomes" id="UP000050973"/>
    </source>
</evidence>
<keyword evidence="3" id="KW-1003">Cell membrane</keyword>
<dbReference type="Gene3D" id="3.40.50.300">
    <property type="entry name" value="P-loop containing nucleotide triphosphate hydrolases"/>
    <property type="match status" value="1"/>
</dbReference>
<dbReference type="InterPro" id="IPR017871">
    <property type="entry name" value="ABC_transporter-like_CS"/>
</dbReference>
<evidence type="ECO:0000256" key="7">
    <source>
        <dbReference type="ARBA" id="ARBA00022989"/>
    </source>
</evidence>
<feature type="transmembrane region" description="Helical" evidence="9">
    <location>
        <begin position="56"/>
        <end position="77"/>
    </location>
</feature>
<dbReference type="PATRIC" id="fig|1423779.3.peg.934"/>
<organism evidence="12 13">
    <name type="scientific">Limosilactobacillus oris DSM 4864</name>
    <dbReference type="NCBI Taxonomy" id="1423779"/>
    <lineage>
        <taxon>Bacteria</taxon>
        <taxon>Bacillati</taxon>
        <taxon>Bacillota</taxon>
        <taxon>Bacilli</taxon>
        <taxon>Lactobacillales</taxon>
        <taxon>Lactobacillaceae</taxon>
        <taxon>Limosilactobacillus</taxon>
    </lineage>
</organism>
<dbReference type="EMBL" id="AZGE01000020">
    <property type="protein sequence ID" value="KRM14837.1"/>
    <property type="molecule type" value="Genomic_DNA"/>
</dbReference>
<evidence type="ECO:0000256" key="8">
    <source>
        <dbReference type="ARBA" id="ARBA00023136"/>
    </source>
</evidence>
<dbReference type="RefSeq" id="WP_056984662.1">
    <property type="nucleotide sequence ID" value="NZ_AZGE01000020.1"/>
</dbReference>
<feature type="domain" description="ABC transporter" evidence="10">
    <location>
        <begin position="334"/>
        <end position="570"/>
    </location>
</feature>
<dbReference type="SUPFAM" id="SSF52540">
    <property type="entry name" value="P-loop containing nucleoside triphosphate hydrolases"/>
    <property type="match status" value="1"/>
</dbReference>
<evidence type="ECO:0000256" key="3">
    <source>
        <dbReference type="ARBA" id="ARBA00022475"/>
    </source>
</evidence>
<evidence type="ECO:0000256" key="5">
    <source>
        <dbReference type="ARBA" id="ARBA00022741"/>
    </source>
</evidence>
<keyword evidence="6 12" id="KW-0067">ATP-binding</keyword>
<feature type="domain" description="ABC transmembrane type-1" evidence="11">
    <location>
        <begin position="16"/>
        <end position="297"/>
    </location>
</feature>
<dbReference type="InterPro" id="IPR036640">
    <property type="entry name" value="ABC1_TM_sf"/>
</dbReference>
<comment type="subcellular location">
    <subcellularLocation>
        <location evidence="1">Cell membrane</location>
        <topology evidence="1">Multi-pass membrane protein</topology>
    </subcellularLocation>
</comment>
<name>A0A0R1WBD1_9LACO</name>
<feature type="transmembrane region" description="Helical" evidence="9">
    <location>
        <begin position="129"/>
        <end position="149"/>
    </location>
</feature>
<evidence type="ECO:0000256" key="2">
    <source>
        <dbReference type="ARBA" id="ARBA00022448"/>
    </source>
</evidence>
<keyword evidence="8 9" id="KW-0472">Membrane</keyword>
<dbReference type="InterPro" id="IPR027417">
    <property type="entry name" value="P-loop_NTPase"/>
</dbReference>
<evidence type="ECO:0000256" key="1">
    <source>
        <dbReference type="ARBA" id="ARBA00004651"/>
    </source>
</evidence>
<keyword evidence="2" id="KW-0813">Transport</keyword>
<keyword evidence="7 9" id="KW-1133">Transmembrane helix</keyword>
<evidence type="ECO:0000313" key="12">
    <source>
        <dbReference type="EMBL" id="KRM14837.1"/>
    </source>
</evidence>
<dbReference type="PROSITE" id="PS50893">
    <property type="entry name" value="ABC_TRANSPORTER_2"/>
    <property type="match status" value="1"/>
</dbReference>
<dbReference type="FunFam" id="3.40.50.300:FF:000854">
    <property type="entry name" value="Multidrug ABC transporter ATP-binding protein"/>
    <property type="match status" value="1"/>
</dbReference>
<dbReference type="GO" id="GO:0016887">
    <property type="term" value="F:ATP hydrolysis activity"/>
    <property type="evidence" value="ECO:0007669"/>
    <property type="project" value="InterPro"/>
</dbReference>